<comment type="caution">
    <text evidence="1">The sequence shown here is derived from an EMBL/GenBank/DDBJ whole genome shotgun (WGS) entry which is preliminary data.</text>
</comment>
<dbReference type="Proteomes" id="UP001501563">
    <property type="component" value="Unassembled WGS sequence"/>
</dbReference>
<evidence type="ECO:0000313" key="1">
    <source>
        <dbReference type="EMBL" id="GAA3896045.1"/>
    </source>
</evidence>
<sequence length="67" mass="7196">MIVVAVLLLPVLGVLLYAMDHIENRLSAGPRTPRHARRRHLWLVHDAGASAVESSPAGPTAQHIDAA</sequence>
<evidence type="ECO:0008006" key="3">
    <source>
        <dbReference type="Google" id="ProtNLM"/>
    </source>
</evidence>
<protein>
    <recommendedName>
        <fullName evidence="3">Cardiolipin synthase N-terminal domain-containing protein</fullName>
    </recommendedName>
</protein>
<proteinExistence type="predicted"/>
<dbReference type="EMBL" id="BAAAZA010000035">
    <property type="protein sequence ID" value="GAA3896045.1"/>
    <property type="molecule type" value="Genomic_DNA"/>
</dbReference>
<accession>A0ABP7L6X7</accession>
<name>A0ABP7L6X7_9ACTN</name>
<reference evidence="2" key="1">
    <citation type="journal article" date="2019" name="Int. J. Syst. Evol. Microbiol.">
        <title>The Global Catalogue of Microorganisms (GCM) 10K type strain sequencing project: providing services to taxonomists for standard genome sequencing and annotation.</title>
        <authorList>
            <consortium name="The Broad Institute Genomics Platform"/>
            <consortium name="The Broad Institute Genome Sequencing Center for Infectious Disease"/>
            <person name="Wu L."/>
            <person name="Ma J."/>
        </authorList>
    </citation>
    <scope>NUCLEOTIDE SEQUENCE [LARGE SCALE GENOMIC DNA]</scope>
    <source>
        <strain evidence="2">JCM 16578</strain>
    </source>
</reference>
<organism evidence="1 2">
    <name type="scientific">Streptomyces lannensis</name>
    <dbReference type="NCBI Taxonomy" id="766498"/>
    <lineage>
        <taxon>Bacteria</taxon>
        <taxon>Bacillati</taxon>
        <taxon>Actinomycetota</taxon>
        <taxon>Actinomycetes</taxon>
        <taxon>Kitasatosporales</taxon>
        <taxon>Streptomycetaceae</taxon>
        <taxon>Streptomyces</taxon>
    </lineage>
</organism>
<evidence type="ECO:0000313" key="2">
    <source>
        <dbReference type="Proteomes" id="UP001501563"/>
    </source>
</evidence>
<dbReference type="RefSeq" id="WP_331270252.1">
    <property type="nucleotide sequence ID" value="NZ_BAAAZA010000035.1"/>
</dbReference>
<gene>
    <name evidence="1" type="ORF">GCM10022207_75370</name>
</gene>
<keyword evidence="2" id="KW-1185">Reference proteome</keyword>